<gene>
    <name evidence="2" type="ORF">PODLI_1B017053</name>
</gene>
<accession>A0AA35PKI2</accession>
<reference evidence="2" key="1">
    <citation type="submission" date="2022-12" db="EMBL/GenBank/DDBJ databases">
        <authorList>
            <person name="Alioto T."/>
            <person name="Alioto T."/>
            <person name="Gomez Garrido J."/>
        </authorList>
    </citation>
    <scope>NUCLEOTIDE SEQUENCE</scope>
</reference>
<feature type="compositionally biased region" description="Pro residues" evidence="1">
    <location>
        <begin position="53"/>
        <end position="70"/>
    </location>
</feature>
<feature type="region of interest" description="Disordered" evidence="1">
    <location>
        <begin position="49"/>
        <end position="70"/>
    </location>
</feature>
<dbReference type="EMBL" id="OX395137">
    <property type="protein sequence ID" value="CAI5788858.1"/>
    <property type="molecule type" value="Genomic_DNA"/>
</dbReference>
<feature type="compositionally biased region" description="Basic and acidic residues" evidence="1">
    <location>
        <begin position="94"/>
        <end position="104"/>
    </location>
</feature>
<evidence type="ECO:0000313" key="3">
    <source>
        <dbReference type="Proteomes" id="UP001178461"/>
    </source>
</evidence>
<organism evidence="2 3">
    <name type="scientific">Podarcis lilfordi</name>
    <name type="common">Lilford's wall lizard</name>
    <dbReference type="NCBI Taxonomy" id="74358"/>
    <lineage>
        <taxon>Eukaryota</taxon>
        <taxon>Metazoa</taxon>
        <taxon>Chordata</taxon>
        <taxon>Craniata</taxon>
        <taxon>Vertebrata</taxon>
        <taxon>Euteleostomi</taxon>
        <taxon>Lepidosauria</taxon>
        <taxon>Squamata</taxon>
        <taxon>Bifurcata</taxon>
        <taxon>Unidentata</taxon>
        <taxon>Episquamata</taxon>
        <taxon>Laterata</taxon>
        <taxon>Lacertibaenia</taxon>
        <taxon>Lacertidae</taxon>
        <taxon>Podarcis</taxon>
    </lineage>
</organism>
<dbReference type="AlphaFoldDB" id="A0AA35PKI2"/>
<dbReference type="Proteomes" id="UP001178461">
    <property type="component" value="Chromosome 12"/>
</dbReference>
<protein>
    <submittedName>
        <fullName evidence="2">Uncharacterized protein</fullName>
    </submittedName>
</protein>
<evidence type="ECO:0000256" key="1">
    <source>
        <dbReference type="SAM" id="MobiDB-lite"/>
    </source>
</evidence>
<evidence type="ECO:0000313" key="2">
    <source>
        <dbReference type="EMBL" id="CAI5788858.1"/>
    </source>
</evidence>
<feature type="region of interest" description="Disordered" evidence="1">
    <location>
        <begin position="84"/>
        <end position="104"/>
    </location>
</feature>
<sequence>MQYNPASLFGWIPVLPTTFRSYAVGHRLGRHFLRLAAFGESCDLGGCPQKHLFPPPPPSQSPPEARPTPAPSLHFVLAVISQVGKASRKKKSRQRSEDVADGRGCRLHVHLNATGSGPRCKLCRSASKAEKNTSLSAAALA</sequence>
<proteinExistence type="predicted"/>
<keyword evidence="3" id="KW-1185">Reference proteome</keyword>
<name>A0AA35PKI2_9SAUR</name>